<dbReference type="Pfam" id="PF08241">
    <property type="entry name" value="Methyltransf_11"/>
    <property type="match status" value="1"/>
</dbReference>
<sequence length="207" mass="24034">MSISKAYNSWAGSYDEMKNKTRDLEARVIRKKLANNVASNILELGSGTGKNSFWLADKAENFKGLDFSEEMMARARNKIKDEHMEFLRADLNTSWPVADAWANLITCSLVLEHIENLDFIFREAKRVLDENGKIYLCELHPFKQYKGSKARFETKDGTQELEVYVHHISEYLEAAKRQGLKLVELDEHFDDKTKDEIPRLISLIFRK</sequence>
<dbReference type="EMBL" id="JBHTLI010000002">
    <property type="protein sequence ID" value="MFD1096271.1"/>
    <property type="molecule type" value="Genomic_DNA"/>
</dbReference>
<feature type="domain" description="Methyltransferase type 11" evidence="1">
    <location>
        <begin position="42"/>
        <end position="135"/>
    </location>
</feature>
<reference evidence="3" key="1">
    <citation type="journal article" date="2019" name="Int. J. Syst. Evol. Microbiol.">
        <title>The Global Catalogue of Microorganisms (GCM) 10K type strain sequencing project: providing services to taxonomists for standard genome sequencing and annotation.</title>
        <authorList>
            <consortium name="The Broad Institute Genomics Platform"/>
            <consortium name="The Broad Institute Genome Sequencing Center for Infectious Disease"/>
            <person name="Wu L."/>
            <person name="Ma J."/>
        </authorList>
    </citation>
    <scope>NUCLEOTIDE SEQUENCE [LARGE SCALE GENOMIC DNA]</scope>
    <source>
        <strain evidence="3">CCUG 64793</strain>
    </source>
</reference>
<keyword evidence="3" id="KW-1185">Reference proteome</keyword>
<evidence type="ECO:0000313" key="2">
    <source>
        <dbReference type="EMBL" id="MFD1096271.1"/>
    </source>
</evidence>
<dbReference type="RefSeq" id="WP_380745759.1">
    <property type="nucleotide sequence ID" value="NZ_JBHTLI010000002.1"/>
</dbReference>
<dbReference type="PANTHER" id="PTHR43861">
    <property type="entry name" value="TRANS-ACONITATE 2-METHYLTRANSFERASE-RELATED"/>
    <property type="match status" value="1"/>
</dbReference>
<organism evidence="2 3">
    <name type="scientific">Salegentibacter chungangensis</name>
    <dbReference type="NCBI Taxonomy" id="1335724"/>
    <lineage>
        <taxon>Bacteria</taxon>
        <taxon>Pseudomonadati</taxon>
        <taxon>Bacteroidota</taxon>
        <taxon>Flavobacteriia</taxon>
        <taxon>Flavobacteriales</taxon>
        <taxon>Flavobacteriaceae</taxon>
        <taxon>Salegentibacter</taxon>
    </lineage>
</organism>
<dbReference type="PANTHER" id="PTHR43861:SF1">
    <property type="entry name" value="TRANS-ACONITATE 2-METHYLTRANSFERASE"/>
    <property type="match status" value="1"/>
</dbReference>
<keyword evidence="2" id="KW-0489">Methyltransferase</keyword>
<dbReference type="GO" id="GO:0032259">
    <property type="term" value="P:methylation"/>
    <property type="evidence" value="ECO:0007669"/>
    <property type="project" value="UniProtKB-KW"/>
</dbReference>
<dbReference type="Proteomes" id="UP001597131">
    <property type="component" value="Unassembled WGS sequence"/>
</dbReference>
<dbReference type="CDD" id="cd02440">
    <property type="entry name" value="AdoMet_MTases"/>
    <property type="match status" value="1"/>
</dbReference>
<evidence type="ECO:0000313" key="3">
    <source>
        <dbReference type="Proteomes" id="UP001597131"/>
    </source>
</evidence>
<dbReference type="EC" id="2.1.1.-" evidence="2"/>
<dbReference type="SUPFAM" id="SSF53335">
    <property type="entry name" value="S-adenosyl-L-methionine-dependent methyltransferases"/>
    <property type="match status" value="1"/>
</dbReference>
<comment type="caution">
    <text evidence="2">The sequence shown here is derived from an EMBL/GenBank/DDBJ whole genome shotgun (WGS) entry which is preliminary data.</text>
</comment>
<dbReference type="GO" id="GO:0008168">
    <property type="term" value="F:methyltransferase activity"/>
    <property type="evidence" value="ECO:0007669"/>
    <property type="project" value="UniProtKB-KW"/>
</dbReference>
<accession>A0ABW3NT75</accession>
<gene>
    <name evidence="2" type="ORF">ACFQ3Q_10965</name>
</gene>
<name>A0ABW3NT75_9FLAO</name>
<dbReference type="InterPro" id="IPR013216">
    <property type="entry name" value="Methyltransf_11"/>
</dbReference>
<protein>
    <submittedName>
        <fullName evidence="2">Class I SAM-dependent methyltransferase</fullName>
        <ecNumber evidence="2">2.1.1.-</ecNumber>
    </submittedName>
</protein>
<evidence type="ECO:0000259" key="1">
    <source>
        <dbReference type="Pfam" id="PF08241"/>
    </source>
</evidence>
<keyword evidence="2" id="KW-0808">Transferase</keyword>
<dbReference type="Gene3D" id="3.40.50.150">
    <property type="entry name" value="Vaccinia Virus protein VP39"/>
    <property type="match status" value="1"/>
</dbReference>
<dbReference type="InterPro" id="IPR029063">
    <property type="entry name" value="SAM-dependent_MTases_sf"/>
</dbReference>
<proteinExistence type="predicted"/>